<dbReference type="GO" id="GO:0005886">
    <property type="term" value="C:plasma membrane"/>
    <property type="evidence" value="ECO:0007669"/>
    <property type="project" value="UniProtKB-SubCell"/>
</dbReference>
<protein>
    <recommendedName>
        <fullName evidence="15">Cytochrome ubiquinol oxidase subunit I</fullName>
    </recommendedName>
</protein>
<keyword evidence="10 12" id="KW-0408">Iron</keyword>
<evidence type="ECO:0000256" key="11">
    <source>
        <dbReference type="ARBA" id="ARBA00023136"/>
    </source>
</evidence>
<dbReference type="PIRSF" id="PIRSF006446">
    <property type="entry name" value="Cyt_quinol_oxidase_1"/>
    <property type="match status" value="1"/>
</dbReference>
<dbReference type="EMBL" id="NQYH01000001">
    <property type="protein sequence ID" value="RIY42026.1"/>
    <property type="molecule type" value="Genomic_DNA"/>
</dbReference>
<feature type="transmembrane region" description="Helical" evidence="12">
    <location>
        <begin position="130"/>
        <end position="155"/>
    </location>
</feature>
<evidence type="ECO:0000256" key="7">
    <source>
        <dbReference type="ARBA" id="ARBA00022723"/>
    </source>
</evidence>
<dbReference type="GO" id="GO:0046872">
    <property type="term" value="F:metal ion binding"/>
    <property type="evidence" value="ECO:0007669"/>
    <property type="project" value="UniProtKB-UniRule"/>
</dbReference>
<dbReference type="AlphaFoldDB" id="A0A3A1YWU6"/>
<dbReference type="PANTHER" id="PTHR30365:SF14">
    <property type="entry name" value="CYTOCHROME BD MENAQUINOL OXIDASE SUBUNIT I-RELATED"/>
    <property type="match status" value="1"/>
</dbReference>
<feature type="transmembrane region" description="Helical" evidence="12">
    <location>
        <begin position="97"/>
        <end position="118"/>
    </location>
</feature>
<evidence type="ECO:0000313" key="14">
    <source>
        <dbReference type="Proteomes" id="UP000266206"/>
    </source>
</evidence>
<dbReference type="PANTHER" id="PTHR30365">
    <property type="entry name" value="CYTOCHROME D UBIQUINOL OXIDASE"/>
    <property type="match status" value="1"/>
</dbReference>
<keyword evidence="11 12" id="KW-0472">Membrane</keyword>
<keyword evidence="3 12" id="KW-0813">Transport</keyword>
<keyword evidence="9 12" id="KW-1133">Transmembrane helix</keyword>
<feature type="transmembrane region" description="Helical" evidence="12">
    <location>
        <begin position="56"/>
        <end position="77"/>
    </location>
</feature>
<evidence type="ECO:0000256" key="1">
    <source>
        <dbReference type="ARBA" id="ARBA00004651"/>
    </source>
</evidence>
<evidence type="ECO:0000313" key="13">
    <source>
        <dbReference type="EMBL" id="RIY42026.1"/>
    </source>
</evidence>
<feature type="transmembrane region" description="Helical" evidence="12">
    <location>
        <begin position="407"/>
        <end position="429"/>
    </location>
</feature>
<sequence length="447" mass="49604">MTNSPLWLAQIQFFTSLGFLSLFLLLELGLAWLLVYFKLRAVSPGQRACFIQVYRFWARIFALTSILALAAGFPVLIQLGTLWPGLMVRIGEVAGPLLAAAVLTTFIMKSCFLGAMLFGQRRMSDRAHTLVVVMVAFGTTLALFWVLALFAWMQAPAGAQFLEGRYQVTSWFDALFSPFLFSFIWIALALALFGAAFMMIGVTARQSLWQPVDDSHRQVFRTGLFVAVLSSTCLLGALGVYSQQVAELQPGKAAATAAYWQTGTRPDLALVGWPSETQQVTRGAVSIPSLGRFALGRDEIGRAVGLDEFAGMHAPVALTFWSWRFLILAVVLAWLLGVWFLFRLRRKSFDISAISQRMRRGFSGLTYLGLPVFVFWLAYVWFGQLPYAVNGSVTTTEILAVTGAGEIFAGLLAYSAVYVLFFVAFVRLVRYFMRYGVIPVGRQRGRA</sequence>
<gene>
    <name evidence="13" type="ORF">CJP73_00840</name>
</gene>
<organism evidence="13 14">
    <name type="scientific">Neopusillimonas maritima</name>
    <dbReference type="NCBI Taxonomy" id="2026239"/>
    <lineage>
        <taxon>Bacteria</taxon>
        <taxon>Pseudomonadati</taxon>
        <taxon>Pseudomonadota</taxon>
        <taxon>Betaproteobacteria</taxon>
        <taxon>Burkholderiales</taxon>
        <taxon>Alcaligenaceae</taxon>
        <taxon>Neopusillimonas</taxon>
    </lineage>
</organism>
<feature type="transmembrane region" description="Helical" evidence="12">
    <location>
        <begin position="223"/>
        <end position="241"/>
    </location>
</feature>
<evidence type="ECO:0000256" key="4">
    <source>
        <dbReference type="ARBA" id="ARBA00022475"/>
    </source>
</evidence>
<comment type="caution">
    <text evidence="13">The sequence shown here is derived from an EMBL/GenBank/DDBJ whole genome shotgun (WGS) entry which is preliminary data.</text>
</comment>
<comment type="similarity">
    <text evidence="2 12">Belongs to the cytochrome ubiquinol oxidase subunit 1 family.</text>
</comment>
<evidence type="ECO:0000256" key="5">
    <source>
        <dbReference type="ARBA" id="ARBA00022617"/>
    </source>
</evidence>
<dbReference type="GO" id="GO:0020037">
    <property type="term" value="F:heme binding"/>
    <property type="evidence" value="ECO:0007669"/>
    <property type="project" value="TreeGrafter"/>
</dbReference>
<evidence type="ECO:0000256" key="10">
    <source>
        <dbReference type="ARBA" id="ARBA00023004"/>
    </source>
</evidence>
<proteinExistence type="inferred from homology"/>
<dbReference type="RefSeq" id="WP_119515243.1">
    <property type="nucleotide sequence ID" value="NZ_NQYH01000001.1"/>
</dbReference>
<evidence type="ECO:0008006" key="15">
    <source>
        <dbReference type="Google" id="ProtNLM"/>
    </source>
</evidence>
<reference evidence="13 14" key="1">
    <citation type="submission" date="2017-08" db="EMBL/GenBank/DDBJ databases">
        <title>Pusillimonas indicus sp. nov., a member of the family Alcaligenaceae isolated from surface seawater.</title>
        <authorList>
            <person name="Li J."/>
        </authorList>
    </citation>
    <scope>NUCLEOTIDE SEQUENCE [LARGE SCALE GENOMIC DNA]</scope>
    <source>
        <strain evidence="13 14">L52-1-41</strain>
    </source>
</reference>
<evidence type="ECO:0000256" key="8">
    <source>
        <dbReference type="ARBA" id="ARBA00022982"/>
    </source>
</evidence>
<dbReference type="GO" id="GO:0016682">
    <property type="term" value="F:oxidoreductase activity, acting on diphenols and related substances as donors, oxygen as acceptor"/>
    <property type="evidence" value="ECO:0007669"/>
    <property type="project" value="TreeGrafter"/>
</dbReference>
<feature type="transmembrane region" description="Helical" evidence="12">
    <location>
        <begin position="175"/>
        <end position="202"/>
    </location>
</feature>
<dbReference type="GO" id="GO:0019646">
    <property type="term" value="P:aerobic electron transport chain"/>
    <property type="evidence" value="ECO:0007669"/>
    <property type="project" value="InterPro"/>
</dbReference>
<accession>A0A3A1YWU6</accession>
<keyword evidence="8 12" id="KW-0249">Electron transport</keyword>
<name>A0A3A1YWU6_9BURK</name>
<feature type="transmembrane region" description="Helical" evidence="12">
    <location>
        <begin position="12"/>
        <end position="35"/>
    </location>
</feature>
<evidence type="ECO:0000256" key="2">
    <source>
        <dbReference type="ARBA" id="ARBA00009819"/>
    </source>
</evidence>
<dbReference type="Pfam" id="PF01654">
    <property type="entry name" value="Cyt_bd_oxida_I"/>
    <property type="match status" value="1"/>
</dbReference>
<evidence type="ECO:0000256" key="6">
    <source>
        <dbReference type="ARBA" id="ARBA00022692"/>
    </source>
</evidence>
<evidence type="ECO:0000256" key="3">
    <source>
        <dbReference type="ARBA" id="ARBA00022448"/>
    </source>
</evidence>
<keyword evidence="4 12" id="KW-1003">Cell membrane</keyword>
<feature type="transmembrane region" description="Helical" evidence="12">
    <location>
        <begin position="321"/>
        <end position="342"/>
    </location>
</feature>
<dbReference type="OrthoDB" id="8675262at2"/>
<keyword evidence="6 12" id="KW-0812">Transmembrane</keyword>
<dbReference type="Proteomes" id="UP000266206">
    <property type="component" value="Unassembled WGS sequence"/>
</dbReference>
<keyword evidence="5 12" id="KW-0349">Heme</keyword>
<dbReference type="GO" id="GO:0009055">
    <property type="term" value="F:electron transfer activity"/>
    <property type="evidence" value="ECO:0007669"/>
    <property type="project" value="UniProtKB-UniRule"/>
</dbReference>
<dbReference type="InterPro" id="IPR002585">
    <property type="entry name" value="Cyt-d_ubiquinol_oxidase_su_1"/>
</dbReference>
<dbReference type="GO" id="GO:0070069">
    <property type="term" value="C:cytochrome complex"/>
    <property type="evidence" value="ECO:0007669"/>
    <property type="project" value="UniProtKB-UniRule"/>
</dbReference>
<evidence type="ECO:0000256" key="9">
    <source>
        <dbReference type="ARBA" id="ARBA00022989"/>
    </source>
</evidence>
<feature type="transmembrane region" description="Helical" evidence="12">
    <location>
        <begin position="362"/>
        <end position="382"/>
    </location>
</feature>
<comment type="subcellular location">
    <subcellularLocation>
        <location evidence="12">Cell inner membrane</location>
    </subcellularLocation>
    <subcellularLocation>
        <location evidence="1">Cell membrane</location>
        <topology evidence="1">Multi-pass membrane protein</topology>
    </subcellularLocation>
</comment>
<keyword evidence="7 12" id="KW-0479">Metal-binding</keyword>
<evidence type="ECO:0000256" key="12">
    <source>
        <dbReference type="PIRNR" id="PIRNR006446"/>
    </source>
</evidence>